<evidence type="ECO:0000256" key="1">
    <source>
        <dbReference type="SAM" id="Phobius"/>
    </source>
</evidence>
<accession>A0A178W027</accession>
<reference evidence="3" key="1">
    <citation type="journal article" date="2016" name="Proc. Natl. Acad. Sci. U.S.A.">
        <title>Chromosome-level assembly of Arabidopsis thaliana Ler reveals the extent of translocation and inversion polymorphisms.</title>
        <authorList>
            <person name="Zapata L."/>
            <person name="Ding J."/>
            <person name="Willing E.M."/>
            <person name="Hartwig B."/>
            <person name="Bezdan D."/>
            <person name="Jiao W.B."/>
            <person name="Patel V."/>
            <person name="Velikkakam James G."/>
            <person name="Koornneef M."/>
            <person name="Ossowski S."/>
            <person name="Schneeberger K."/>
        </authorList>
    </citation>
    <scope>NUCLEOTIDE SEQUENCE [LARGE SCALE GENOMIC DNA]</scope>
    <source>
        <strain evidence="3">cv. Landsberg erecta</strain>
    </source>
</reference>
<sequence>MHYHGCFCARCRVSTSPLPVIVMITVALVLLALSSVVQFEVAVSSGKEIYVLLSLRSLEMRLLLLVLISWLVLLGLRLCK</sequence>
<dbReference type="AlphaFoldDB" id="A0A178W027"/>
<gene>
    <name evidence="2" type="ordered locus">AXX17_At2g16630</name>
</gene>
<keyword evidence="1" id="KW-0812">Transmembrane</keyword>
<organism evidence="2 3">
    <name type="scientific">Arabidopsis thaliana</name>
    <name type="common">Mouse-ear cress</name>
    <dbReference type="NCBI Taxonomy" id="3702"/>
    <lineage>
        <taxon>Eukaryota</taxon>
        <taxon>Viridiplantae</taxon>
        <taxon>Streptophyta</taxon>
        <taxon>Embryophyta</taxon>
        <taxon>Tracheophyta</taxon>
        <taxon>Spermatophyta</taxon>
        <taxon>Magnoliopsida</taxon>
        <taxon>eudicotyledons</taxon>
        <taxon>Gunneridae</taxon>
        <taxon>Pentapetalae</taxon>
        <taxon>rosids</taxon>
        <taxon>malvids</taxon>
        <taxon>Brassicales</taxon>
        <taxon>Brassicaceae</taxon>
        <taxon>Camelineae</taxon>
        <taxon>Arabidopsis</taxon>
    </lineage>
</organism>
<name>A0A178W027_ARATH</name>
<proteinExistence type="predicted"/>
<dbReference type="EMBL" id="LUHQ01000002">
    <property type="protein sequence ID" value="OAP10855.1"/>
    <property type="molecule type" value="Genomic_DNA"/>
</dbReference>
<evidence type="ECO:0008006" key="4">
    <source>
        <dbReference type="Google" id="ProtNLM"/>
    </source>
</evidence>
<evidence type="ECO:0000313" key="3">
    <source>
        <dbReference type="Proteomes" id="UP000078284"/>
    </source>
</evidence>
<feature type="transmembrane region" description="Helical" evidence="1">
    <location>
        <begin position="62"/>
        <end position="79"/>
    </location>
</feature>
<protein>
    <recommendedName>
        <fullName evidence="4">Transmembrane protein</fullName>
    </recommendedName>
</protein>
<comment type="caution">
    <text evidence="2">The sequence shown here is derived from an EMBL/GenBank/DDBJ whole genome shotgun (WGS) entry which is preliminary data.</text>
</comment>
<dbReference type="Proteomes" id="UP000078284">
    <property type="component" value="Chromosome 2"/>
</dbReference>
<feature type="transmembrane region" description="Helical" evidence="1">
    <location>
        <begin position="20"/>
        <end position="42"/>
    </location>
</feature>
<evidence type="ECO:0000313" key="2">
    <source>
        <dbReference type="EMBL" id="OAP10855.1"/>
    </source>
</evidence>
<keyword evidence="1" id="KW-0472">Membrane</keyword>
<keyword evidence="1" id="KW-1133">Transmembrane helix</keyword>